<dbReference type="AlphaFoldDB" id="A0A318SCY8"/>
<dbReference type="Gene3D" id="3.30.420.40">
    <property type="match status" value="2"/>
</dbReference>
<dbReference type="EMBL" id="QJSX01000003">
    <property type="protein sequence ID" value="PYE55264.1"/>
    <property type="molecule type" value="Genomic_DNA"/>
</dbReference>
<dbReference type="Pfam" id="PF00480">
    <property type="entry name" value="ROK"/>
    <property type="match status" value="1"/>
</dbReference>
<gene>
    <name evidence="1" type="ORF">DES52_10395</name>
</gene>
<organism evidence="1 2">
    <name type="scientific">Deinococcus yavapaiensis KR-236</name>
    <dbReference type="NCBI Taxonomy" id="694435"/>
    <lineage>
        <taxon>Bacteria</taxon>
        <taxon>Thermotogati</taxon>
        <taxon>Deinococcota</taxon>
        <taxon>Deinococci</taxon>
        <taxon>Deinococcales</taxon>
        <taxon>Deinococcaceae</taxon>
        <taxon>Deinococcus</taxon>
    </lineage>
</organism>
<keyword evidence="2" id="KW-1185">Reference proteome</keyword>
<evidence type="ECO:0000313" key="2">
    <source>
        <dbReference type="Proteomes" id="UP000248326"/>
    </source>
</evidence>
<dbReference type="PANTHER" id="PTHR18964:SF146">
    <property type="entry name" value="POLYPHOSPHATE GLUCOKINASE"/>
    <property type="match status" value="1"/>
</dbReference>
<dbReference type="CDD" id="cd24058">
    <property type="entry name" value="ASKHA_NBD_ROK_PPGK"/>
    <property type="match status" value="1"/>
</dbReference>
<dbReference type="Proteomes" id="UP000248326">
    <property type="component" value="Unassembled WGS sequence"/>
</dbReference>
<protein>
    <submittedName>
        <fullName evidence="1">Polyphosphate glucokinase</fullName>
    </submittedName>
</protein>
<dbReference type="InterPro" id="IPR000600">
    <property type="entry name" value="ROK"/>
</dbReference>
<keyword evidence="1" id="KW-0418">Kinase</keyword>
<reference evidence="1 2" key="1">
    <citation type="submission" date="2018-06" db="EMBL/GenBank/DDBJ databases">
        <title>Genomic Encyclopedia of Type Strains, Phase IV (KMG-IV): sequencing the most valuable type-strain genomes for metagenomic binning, comparative biology and taxonomic classification.</title>
        <authorList>
            <person name="Goeker M."/>
        </authorList>
    </citation>
    <scope>NUCLEOTIDE SEQUENCE [LARGE SCALE GENOMIC DNA]</scope>
    <source>
        <strain evidence="1 2">DSM 18048</strain>
    </source>
</reference>
<keyword evidence="1" id="KW-0808">Transferase</keyword>
<proteinExistence type="predicted"/>
<accession>A0A318SCY8</accession>
<sequence length="249" mass="26420">MMSTMTRVLGIDIGGSGIKGAPVDTVTGELLAERHRIPTPQPSTPQAVAEVVKQLCEHFEYHGKVGCTFPAVVRHGTTLTAANVDKTWINAPAQHLLTEVTGRDVVLLNDADAAGLAEARFGAGKGVSGTILLLTLGTGIGSALIMDGKLVPNTEFGHIELGGKEFEHIASDKVREDRDLGWKEWATVLSDGVAYLERLLWPDLIIIGGGVSKKSDKFLPHLKLQTPVVPAQLRNNAGFVGAALYASGE</sequence>
<dbReference type="PANTHER" id="PTHR18964">
    <property type="entry name" value="ROK (REPRESSOR, ORF, KINASE) FAMILY"/>
    <property type="match status" value="1"/>
</dbReference>
<name>A0A318SCY8_9DEIO</name>
<comment type="caution">
    <text evidence="1">The sequence shown here is derived from an EMBL/GenBank/DDBJ whole genome shotgun (WGS) entry which is preliminary data.</text>
</comment>
<dbReference type="NCBIfam" id="NF045942">
    <property type="entry name" value="PolPhglucPhase"/>
    <property type="match status" value="1"/>
</dbReference>
<dbReference type="GO" id="GO:0016301">
    <property type="term" value="F:kinase activity"/>
    <property type="evidence" value="ECO:0007669"/>
    <property type="project" value="UniProtKB-KW"/>
</dbReference>
<dbReference type="SUPFAM" id="SSF53067">
    <property type="entry name" value="Actin-like ATPase domain"/>
    <property type="match status" value="1"/>
</dbReference>
<evidence type="ECO:0000313" key="1">
    <source>
        <dbReference type="EMBL" id="PYE55264.1"/>
    </source>
</evidence>
<dbReference type="InterPro" id="IPR043129">
    <property type="entry name" value="ATPase_NBD"/>
</dbReference>